<sequence>MQSSTHPTIRISRATESTAVGAPASWSRSASTYDPAISPAGTAGCTRAFRPAASAPAPAWTSRSWYAVSVLVDFTVLPLCSL</sequence>
<proteinExistence type="predicted"/>
<name>A0AA37BYU0_9ACTN</name>
<protein>
    <submittedName>
        <fullName evidence="1">Uncharacterized protein</fullName>
    </submittedName>
</protein>
<dbReference type="EMBL" id="BNDZ01000005">
    <property type="protein sequence ID" value="GHI47321.1"/>
    <property type="molecule type" value="Genomic_DNA"/>
</dbReference>
<organism evidence="1 2">
    <name type="scientific">Streptomyces albidoflavus</name>
    <dbReference type="NCBI Taxonomy" id="1886"/>
    <lineage>
        <taxon>Bacteria</taxon>
        <taxon>Bacillati</taxon>
        <taxon>Actinomycetota</taxon>
        <taxon>Actinomycetes</taxon>
        <taxon>Kitasatosporales</taxon>
        <taxon>Streptomycetaceae</taxon>
        <taxon>Streptomyces</taxon>
        <taxon>Streptomyces albidoflavus group</taxon>
    </lineage>
</organism>
<accession>A0AA37BYU0</accession>
<evidence type="ECO:0000313" key="2">
    <source>
        <dbReference type="Proteomes" id="UP001051844"/>
    </source>
</evidence>
<reference evidence="1" key="1">
    <citation type="submission" date="2022-09" db="EMBL/GenBank/DDBJ databases">
        <title>Whole genome shotgun sequence of Streptomyces albidoflavus NBRC 12854.</title>
        <authorList>
            <person name="Komaki H."/>
            <person name="Tamura T."/>
        </authorList>
    </citation>
    <scope>NUCLEOTIDE SEQUENCE</scope>
    <source>
        <strain evidence="1">NBRC 12854</strain>
    </source>
</reference>
<evidence type="ECO:0000313" key="1">
    <source>
        <dbReference type="EMBL" id="GHI47321.1"/>
    </source>
</evidence>
<dbReference type="AlphaFoldDB" id="A0AA37BYU0"/>
<comment type="caution">
    <text evidence="1">The sequence shown here is derived from an EMBL/GenBank/DDBJ whole genome shotgun (WGS) entry which is preliminary data.</text>
</comment>
<gene>
    <name evidence="1" type="ORF">ScoT_34950</name>
</gene>
<dbReference type="Proteomes" id="UP001051844">
    <property type="component" value="Unassembled WGS sequence"/>
</dbReference>